<evidence type="ECO:0000259" key="4">
    <source>
        <dbReference type="SMART" id="SM00796"/>
    </source>
</evidence>
<protein>
    <recommendedName>
        <fullName evidence="4">Carboxyltransferase domain-containing protein</fullName>
    </recommendedName>
</protein>
<evidence type="ECO:0000256" key="2">
    <source>
        <dbReference type="ARBA" id="ARBA00022801"/>
    </source>
</evidence>
<dbReference type="AlphaFoldDB" id="A0A9W6H759"/>
<feature type="domain" description="Carboxyltransferase" evidence="4">
    <location>
        <begin position="5"/>
        <end position="206"/>
    </location>
</feature>
<dbReference type="GO" id="GO:0016787">
    <property type="term" value="F:hydrolase activity"/>
    <property type="evidence" value="ECO:0007669"/>
    <property type="project" value="UniProtKB-KW"/>
</dbReference>
<keyword evidence="3" id="KW-0067">ATP-binding</keyword>
<dbReference type="EMBL" id="BSEN01000003">
    <property type="protein sequence ID" value="GLJ75184.1"/>
    <property type="molecule type" value="Genomic_DNA"/>
</dbReference>
<keyword evidence="1" id="KW-0547">Nucleotide-binding</keyword>
<dbReference type="PANTHER" id="PTHR34698">
    <property type="entry name" value="5-OXOPROLINASE SUBUNIT B"/>
    <property type="match status" value="1"/>
</dbReference>
<dbReference type="InterPro" id="IPR029000">
    <property type="entry name" value="Cyclophilin-like_dom_sf"/>
</dbReference>
<sequence>MAPARRILPNGDHTLLVELDSLTAVLDLYSELERTRPPGVVDLVPAARTIGVSVDPAVLPVSVAHGWLSAAEQGEASHGDSVETVELPVRYDGDDLPAVAELLGVSVAEVVARHTRTLWRVAFCGFAPGFAYLVVDQGSAGADHGGLVVPRRATPRTSVPAGSVALAGEFSGVYPRSSPGGWQLIGTTDAVLWNEDARPPQSPALLNPGTVVRFRESS</sequence>
<dbReference type="InterPro" id="IPR010016">
    <property type="entry name" value="PxpB"/>
</dbReference>
<evidence type="ECO:0000313" key="6">
    <source>
        <dbReference type="Proteomes" id="UP001142372"/>
    </source>
</evidence>
<dbReference type="PANTHER" id="PTHR34698:SF2">
    <property type="entry name" value="5-OXOPROLINASE SUBUNIT B"/>
    <property type="match status" value="1"/>
</dbReference>
<dbReference type="Gene3D" id="2.40.100.10">
    <property type="entry name" value="Cyclophilin-like"/>
    <property type="match status" value="1"/>
</dbReference>
<evidence type="ECO:0000256" key="3">
    <source>
        <dbReference type="ARBA" id="ARBA00022840"/>
    </source>
</evidence>
<evidence type="ECO:0000256" key="1">
    <source>
        <dbReference type="ARBA" id="ARBA00022741"/>
    </source>
</evidence>
<reference evidence="5" key="1">
    <citation type="journal article" date="2014" name="Int. J. Syst. Evol. Microbiol.">
        <title>Complete genome sequence of Corynebacterium casei LMG S-19264T (=DSM 44701T), isolated from a smear-ripened cheese.</title>
        <authorList>
            <consortium name="US DOE Joint Genome Institute (JGI-PGF)"/>
            <person name="Walter F."/>
            <person name="Albersmeier A."/>
            <person name="Kalinowski J."/>
            <person name="Ruckert C."/>
        </authorList>
    </citation>
    <scope>NUCLEOTIDE SEQUENCE</scope>
    <source>
        <strain evidence="5">VKM Ac-1401</strain>
    </source>
</reference>
<dbReference type="SUPFAM" id="SSF50891">
    <property type="entry name" value="Cyclophilin-like"/>
    <property type="match status" value="1"/>
</dbReference>
<accession>A0A9W6H759</accession>
<dbReference type="GO" id="GO:0005524">
    <property type="term" value="F:ATP binding"/>
    <property type="evidence" value="ECO:0007669"/>
    <property type="project" value="UniProtKB-KW"/>
</dbReference>
<reference evidence="5" key="2">
    <citation type="submission" date="2023-01" db="EMBL/GenBank/DDBJ databases">
        <authorList>
            <person name="Sun Q."/>
            <person name="Evtushenko L."/>
        </authorList>
    </citation>
    <scope>NUCLEOTIDE SEQUENCE</scope>
    <source>
        <strain evidence="5">VKM Ac-1401</strain>
    </source>
</reference>
<organism evidence="5 6">
    <name type="scientific">Leifsonia poae</name>
    <dbReference type="NCBI Taxonomy" id="110933"/>
    <lineage>
        <taxon>Bacteria</taxon>
        <taxon>Bacillati</taxon>
        <taxon>Actinomycetota</taxon>
        <taxon>Actinomycetes</taxon>
        <taxon>Micrococcales</taxon>
        <taxon>Microbacteriaceae</taxon>
        <taxon>Leifsonia</taxon>
    </lineage>
</organism>
<dbReference type="Pfam" id="PF02682">
    <property type="entry name" value="CT_C_D"/>
    <property type="match status" value="1"/>
</dbReference>
<evidence type="ECO:0000313" key="5">
    <source>
        <dbReference type="EMBL" id="GLJ75184.1"/>
    </source>
</evidence>
<proteinExistence type="predicted"/>
<name>A0A9W6H759_9MICO</name>
<dbReference type="Proteomes" id="UP001142372">
    <property type="component" value="Unassembled WGS sequence"/>
</dbReference>
<gene>
    <name evidence="5" type="ORF">GCM10017584_07580</name>
</gene>
<dbReference type="SUPFAM" id="SSF160467">
    <property type="entry name" value="PH0987 N-terminal domain-like"/>
    <property type="match status" value="1"/>
</dbReference>
<keyword evidence="2" id="KW-0378">Hydrolase</keyword>
<dbReference type="SMART" id="SM00796">
    <property type="entry name" value="AHS1"/>
    <property type="match status" value="1"/>
</dbReference>
<dbReference type="InterPro" id="IPR003833">
    <property type="entry name" value="CT_C_D"/>
</dbReference>
<dbReference type="RefSeq" id="WP_271175875.1">
    <property type="nucleotide sequence ID" value="NZ_BAAAJO010000001.1"/>
</dbReference>
<comment type="caution">
    <text evidence="5">The sequence shown here is derived from an EMBL/GenBank/DDBJ whole genome shotgun (WGS) entry which is preliminary data.</text>
</comment>
<keyword evidence="6" id="KW-1185">Reference proteome</keyword>
<dbReference type="Gene3D" id="3.30.1360.40">
    <property type="match status" value="1"/>
</dbReference>